<dbReference type="OrthoDB" id="9795424at2"/>
<dbReference type="Proteomes" id="UP000215788">
    <property type="component" value="Unassembled WGS sequence"/>
</dbReference>
<gene>
    <name evidence="1" type="ORF">CJF39_12675</name>
</gene>
<reference evidence="1 2" key="1">
    <citation type="submission" date="2017-08" db="EMBL/GenBank/DDBJ databases">
        <title>Genomic and metabolic characterisation of spoilage-associated Pseudomonas species.</title>
        <authorList>
            <person name="Stanborough T."/>
            <person name="Fegan N."/>
            <person name="Powell S.M."/>
            <person name="Singh T."/>
            <person name="Tamplin M.L."/>
            <person name="Chandry P.S."/>
        </authorList>
    </citation>
    <scope>NUCLEOTIDE SEQUENCE [LARGE SCALE GENOMIC DNA]</scope>
    <source>
        <strain evidence="1 2">L1802</strain>
    </source>
</reference>
<organism evidence="1 2">
    <name type="scientific">Pseudomonas lundensis</name>
    <dbReference type="NCBI Taxonomy" id="86185"/>
    <lineage>
        <taxon>Bacteria</taxon>
        <taxon>Pseudomonadati</taxon>
        <taxon>Pseudomonadota</taxon>
        <taxon>Gammaproteobacteria</taxon>
        <taxon>Pseudomonadales</taxon>
        <taxon>Pseudomonadaceae</taxon>
        <taxon>Pseudomonas</taxon>
    </lineage>
</organism>
<dbReference type="EMBL" id="NQKI01000018">
    <property type="protein sequence ID" value="OZY59053.1"/>
    <property type="molecule type" value="Genomic_DNA"/>
</dbReference>
<protein>
    <submittedName>
        <fullName evidence="1">ABC transporter ATPase</fullName>
    </submittedName>
</protein>
<comment type="caution">
    <text evidence="1">The sequence shown here is derived from an EMBL/GenBank/DDBJ whole genome shotgun (WGS) entry which is preliminary data.</text>
</comment>
<sequence>MSGGNAVTPTSTTAQARVMLYQPSQRPRWSQGGWMDTSFGRCRVTGRLGQRHADIVEALLYRAERRRDVSDGGIELLVDPARVRKTLSDSGYSFTQMRKLLAELRAATITIETPQFDFPIIGGLIDHVIPSELKRPDPLTGGERSLWRVRLGVALVMLLEHDLSLYYDPTPIARLYHGISQAIARHVLSHKIEPTGGWYLDTLIVAVAGNLPSKAMRDARFRLKKDSAGLWAIGLVLDGIRIRKRRTSDC</sequence>
<proteinExistence type="predicted"/>
<evidence type="ECO:0000313" key="2">
    <source>
        <dbReference type="Proteomes" id="UP000215788"/>
    </source>
</evidence>
<name>A0A266N9E1_9PSED</name>
<evidence type="ECO:0000313" key="1">
    <source>
        <dbReference type="EMBL" id="OZY59053.1"/>
    </source>
</evidence>
<dbReference type="AlphaFoldDB" id="A0A266N9E1"/>
<accession>A0A266N9E1</accession>
<dbReference type="RefSeq" id="WP_094993734.1">
    <property type="nucleotide sequence ID" value="NZ_NQKI01000018.1"/>
</dbReference>